<name>A0A8S5TZ26_9CAUD</name>
<keyword evidence="2" id="KW-0675">Receptor</keyword>
<dbReference type="Gene3D" id="2.60.40.10">
    <property type="entry name" value="Immunoglobulins"/>
    <property type="match status" value="1"/>
</dbReference>
<accession>A0A8S5TZ26</accession>
<evidence type="ECO:0000259" key="1">
    <source>
        <dbReference type="PROSITE" id="PS50853"/>
    </source>
</evidence>
<dbReference type="SUPFAM" id="SSF49265">
    <property type="entry name" value="Fibronectin type III"/>
    <property type="match status" value="1"/>
</dbReference>
<proteinExistence type="predicted"/>
<reference evidence="2" key="1">
    <citation type="journal article" date="2021" name="Proc. Natl. Acad. Sci. U.S.A.">
        <title>A Catalog of Tens of Thousands of Viruses from Human Metagenomes Reveals Hidden Associations with Chronic Diseases.</title>
        <authorList>
            <person name="Tisza M.J."/>
            <person name="Buck C.B."/>
        </authorList>
    </citation>
    <scope>NUCLEOTIDE SEQUENCE</scope>
    <source>
        <strain evidence="2">CtnPP24</strain>
    </source>
</reference>
<dbReference type="EMBL" id="BK015962">
    <property type="protein sequence ID" value="DAF87457.1"/>
    <property type="molecule type" value="Genomic_DNA"/>
</dbReference>
<evidence type="ECO:0000313" key="2">
    <source>
        <dbReference type="EMBL" id="DAF87457.1"/>
    </source>
</evidence>
<dbReference type="InterPro" id="IPR013783">
    <property type="entry name" value="Ig-like_fold"/>
</dbReference>
<organism evidence="2">
    <name type="scientific">Siphoviridae sp. ctnPP24</name>
    <dbReference type="NCBI Taxonomy" id="2825662"/>
    <lineage>
        <taxon>Viruses</taxon>
        <taxon>Duplodnaviria</taxon>
        <taxon>Heunggongvirae</taxon>
        <taxon>Uroviricota</taxon>
        <taxon>Caudoviricetes</taxon>
    </lineage>
</organism>
<dbReference type="InterPro" id="IPR036116">
    <property type="entry name" value="FN3_sf"/>
</dbReference>
<feature type="domain" description="Fibronectin type-III" evidence="1">
    <location>
        <begin position="111"/>
        <end position="206"/>
    </location>
</feature>
<sequence length="334" mass="35412">MGNSVSVWAKDVSNTGFTVVGKFNNNGYTYEYSGCRFTLSIDGVGNIYDQKLTFSKGQSFEFSAYYNAGASSSARTYTIHAWWDSSGFGYVDNNYATSTVTIGASVSVPPAVTNVKLTRKSDTSLTGSWTNNGSGTSAVTKNTVDFYAESGGGGGTWTNGVGGTGARTSQAFTGAANSRYQFRVSSGNSAGTSAIQYSNFLYTTPATPTVSNAMGIIYPSAGSLNFTVDTSAAHYPSGKIDWQYSTNGGSSWSSTYTSDSLVVSVASSDSRFNSFIMGLKTNNNCYIRARCYNADNTLVSDWSSPKKITVKTQPVAYVNLPSGAKIKAVYINKG</sequence>
<dbReference type="PROSITE" id="PS50853">
    <property type="entry name" value="FN3"/>
    <property type="match status" value="1"/>
</dbReference>
<dbReference type="InterPro" id="IPR003961">
    <property type="entry name" value="FN3_dom"/>
</dbReference>
<protein>
    <submittedName>
        <fullName evidence="2">Prolactin, Prolactin receptor dependence, hematopoietic cytokine, HORMONE-HORMONE.8A</fullName>
    </submittedName>
</protein>